<gene>
    <name evidence="1" type="ORF">J2S18_001055</name>
</gene>
<evidence type="ECO:0008006" key="3">
    <source>
        <dbReference type="Google" id="ProtNLM"/>
    </source>
</evidence>
<keyword evidence="2" id="KW-1185">Reference proteome</keyword>
<organism evidence="1 2">
    <name type="scientific">Eubacterium multiforme</name>
    <dbReference type="NCBI Taxonomy" id="83339"/>
    <lineage>
        <taxon>Bacteria</taxon>
        <taxon>Bacillati</taxon>
        <taxon>Bacillota</taxon>
        <taxon>Clostridia</taxon>
        <taxon>Eubacteriales</taxon>
        <taxon>Eubacteriaceae</taxon>
        <taxon>Eubacterium</taxon>
    </lineage>
</organism>
<dbReference type="RefSeq" id="WP_307484155.1">
    <property type="nucleotide sequence ID" value="NZ_JAUSUF010000002.1"/>
</dbReference>
<protein>
    <recommendedName>
        <fullName evidence="3">Phage protein</fullName>
    </recommendedName>
</protein>
<sequence length="106" mass="12440">MNEKISKVLSDIGIENFYLTREDYQDECVVYNYISNPLYYADNEEKAREYTILLNVYSKEKIDFKNEKIRKAMLNAGFRGGRVQVPIQVENGFFNTAISFKGYLRS</sequence>
<proteinExistence type="predicted"/>
<dbReference type="Proteomes" id="UP001228504">
    <property type="component" value="Unassembled WGS sequence"/>
</dbReference>
<evidence type="ECO:0000313" key="1">
    <source>
        <dbReference type="EMBL" id="MDQ0149125.1"/>
    </source>
</evidence>
<name>A0ABT9US37_9FIRM</name>
<evidence type="ECO:0000313" key="2">
    <source>
        <dbReference type="Proteomes" id="UP001228504"/>
    </source>
</evidence>
<reference evidence="1 2" key="1">
    <citation type="submission" date="2023-07" db="EMBL/GenBank/DDBJ databases">
        <title>Genomic Encyclopedia of Type Strains, Phase IV (KMG-IV): sequencing the most valuable type-strain genomes for metagenomic binning, comparative biology and taxonomic classification.</title>
        <authorList>
            <person name="Goeker M."/>
        </authorList>
    </citation>
    <scope>NUCLEOTIDE SEQUENCE [LARGE SCALE GENOMIC DNA]</scope>
    <source>
        <strain evidence="1 2">DSM 20694</strain>
    </source>
</reference>
<accession>A0ABT9US37</accession>
<comment type="caution">
    <text evidence="1">The sequence shown here is derived from an EMBL/GenBank/DDBJ whole genome shotgun (WGS) entry which is preliminary data.</text>
</comment>
<dbReference type="EMBL" id="JAUSUF010000002">
    <property type="protein sequence ID" value="MDQ0149125.1"/>
    <property type="molecule type" value="Genomic_DNA"/>
</dbReference>